<feature type="region of interest" description="Disordered" evidence="1">
    <location>
        <begin position="162"/>
        <end position="184"/>
    </location>
</feature>
<keyword evidence="3" id="KW-1185">Reference proteome</keyword>
<sequence>MKTNKVFTLLGLGAATAGALTSCNNELLEYQHGDIQVVVEKGDAWLHDFPLFLGIEKKNPPQIAMWIEDMSGKYISTIYVTHKIATESWQANKGNRRKEALPVWCYARGVVYPDGLYVPTKDEPVTDAVTGATPQGSFDIKMTPVGSLSQFVVKVEVNHSTDWNDNYPKNAQEGDSNYSGGKEGSGQPAVVYAATVDLASGVKQYKASLIGHSSPNGSNGAVDADTSSLTTATHIVKEITINIQ</sequence>
<proteinExistence type="predicted"/>
<feature type="compositionally biased region" description="Polar residues" evidence="1">
    <location>
        <begin position="162"/>
        <end position="179"/>
    </location>
</feature>
<reference evidence="2" key="1">
    <citation type="submission" date="2020-08" db="EMBL/GenBank/DDBJ databases">
        <title>Genomic Encyclopedia of Type Strains, Phase IV (KMG-IV): sequencing the most valuable type-strain genomes for metagenomic binning, comparative biology and taxonomic classification.</title>
        <authorList>
            <person name="Goeker M."/>
        </authorList>
    </citation>
    <scope>NUCLEOTIDE SEQUENCE [LARGE SCALE GENOMIC DNA]</scope>
    <source>
        <strain evidence="2">DSM 105720</strain>
    </source>
</reference>
<dbReference type="AlphaFoldDB" id="A0A840CR98"/>
<dbReference type="PROSITE" id="PS51257">
    <property type="entry name" value="PROKAR_LIPOPROTEIN"/>
    <property type="match status" value="1"/>
</dbReference>
<evidence type="ECO:0000256" key="1">
    <source>
        <dbReference type="SAM" id="MobiDB-lite"/>
    </source>
</evidence>
<gene>
    <name evidence="2" type="ORF">GGR06_000179</name>
</gene>
<evidence type="ECO:0000313" key="3">
    <source>
        <dbReference type="Proteomes" id="UP000560658"/>
    </source>
</evidence>
<organism evidence="2 3">
    <name type="scientific">Bacteroides reticulotermitis</name>
    <dbReference type="NCBI Taxonomy" id="1133319"/>
    <lineage>
        <taxon>Bacteria</taxon>
        <taxon>Pseudomonadati</taxon>
        <taxon>Bacteroidota</taxon>
        <taxon>Bacteroidia</taxon>
        <taxon>Bacteroidales</taxon>
        <taxon>Bacteroidaceae</taxon>
        <taxon>Bacteroides</taxon>
    </lineage>
</organism>
<dbReference type="Proteomes" id="UP000560658">
    <property type="component" value="Unassembled WGS sequence"/>
</dbReference>
<name>A0A840CR98_9BACE</name>
<accession>A0A840CR98</accession>
<comment type="caution">
    <text evidence="2">The sequence shown here is derived from an EMBL/GenBank/DDBJ whole genome shotgun (WGS) entry which is preliminary data.</text>
</comment>
<evidence type="ECO:0008006" key="4">
    <source>
        <dbReference type="Google" id="ProtNLM"/>
    </source>
</evidence>
<evidence type="ECO:0000313" key="2">
    <source>
        <dbReference type="EMBL" id="MBB4042420.1"/>
    </source>
</evidence>
<dbReference type="EMBL" id="JACIER010000001">
    <property type="protein sequence ID" value="MBB4042420.1"/>
    <property type="molecule type" value="Genomic_DNA"/>
</dbReference>
<protein>
    <recommendedName>
        <fullName evidence="4">DUF2271 domain-containing protein</fullName>
    </recommendedName>
</protein>
<dbReference type="RefSeq" id="WP_183207515.1">
    <property type="nucleotide sequence ID" value="NZ_JACIER010000001.1"/>
</dbReference>